<dbReference type="OrthoDB" id="9801155at2"/>
<proteinExistence type="inferred from homology"/>
<accession>A0A074JKD5</accession>
<comment type="similarity">
    <text evidence="1 8">Belongs to the cytochrome P450 family.</text>
</comment>
<organism evidence="9 10">
    <name type="scientific">Thioclava pacifica DSM 10166</name>
    <dbReference type="NCBI Taxonomy" id="1353537"/>
    <lineage>
        <taxon>Bacteria</taxon>
        <taxon>Pseudomonadati</taxon>
        <taxon>Pseudomonadota</taxon>
        <taxon>Alphaproteobacteria</taxon>
        <taxon>Rhodobacterales</taxon>
        <taxon>Paracoccaceae</taxon>
        <taxon>Thioclava</taxon>
    </lineage>
</organism>
<dbReference type="Pfam" id="PF00067">
    <property type="entry name" value="p450"/>
    <property type="match status" value="1"/>
</dbReference>
<dbReference type="RefSeq" id="WP_038072794.1">
    <property type="nucleotide sequence ID" value="NZ_AUND01000001.1"/>
</dbReference>
<dbReference type="STRING" id="1353537.TP2_02150"/>
<evidence type="ECO:0000256" key="3">
    <source>
        <dbReference type="ARBA" id="ARBA00022723"/>
    </source>
</evidence>
<dbReference type="PANTHER" id="PTHR46696:SF1">
    <property type="entry name" value="CYTOCHROME P450 YJIB-RELATED"/>
    <property type="match status" value="1"/>
</dbReference>
<dbReference type="GO" id="GO:0016705">
    <property type="term" value="F:oxidoreductase activity, acting on paired donors, with incorporation or reduction of molecular oxygen"/>
    <property type="evidence" value="ECO:0007669"/>
    <property type="project" value="InterPro"/>
</dbReference>
<dbReference type="PRINTS" id="PR00359">
    <property type="entry name" value="BP450"/>
</dbReference>
<dbReference type="PROSITE" id="PS00086">
    <property type="entry name" value="CYTOCHROME_P450"/>
    <property type="match status" value="1"/>
</dbReference>
<protein>
    <recommendedName>
        <fullName evidence="11">Cytochrome P450</fullName>
    </recommendedName>
</protein>
<name>A0A074JKD5_9RHOB</name>
<dbReference type="GO" id="GO:0005506">
    <property type="term" value="F:iron ion binding"/>
    <property type="evidence" value="ECO:0007669"/>
    <property type="project" value="InterPro"/>
</dbReference>
<evidence type="ECO:0000256" key="8">
    <source>
        <dbReference type="RuleBase" id="RU000461"/>
    </source>
</evidence>
<dbReference type="FunFam" id="1.10.630.10:FF:000018">
    <property type="entry name" value="Cytochrome P450 monooxygenase"/>
    <property type="match status" value="1"/>
</dbReference>
<keyword evidence="6 8" id="KW-0503">Monooxygenase</keyword>
<evidence type="ECO:0000256" key="1">
    <source>
        <dbReference type="ARBA" id="ARBA00010617"/>
    </source>
</evidence>
<dbReference type="Gene3D" id="1.10.630.10">
    <property type="entry name" value="Cytochrome P450"/>
    <property type="match status" value="1"/>
</dbReference>
<dbReference type="GO" id="GO:0004497">
    <property type="term" value="F:monooxygenase activity"/>
    <property type="evidence" value="ECO:0007669"/>
    <property type="project" value="UniProtKB-KW"/>
</dbReference>
<dbReference type="InterPro" id="IPR036396">
    <property type="entry name" value="Cyt_P450_sf"/>
</dbReference>
<evidence type="ECO:0000256" key="2">
    <source>
        <dbReference type="ARBA" id="ARBA00022617"/>
    </source>
</evidence>
<evidence type="ECO:0000256" key="6">
    <source>
        <dbReference type="ARBA" id="ARBA00023033"/>
    </source>
</evidence>
<comment type="function">
    <text evidence="7">Cytochromes P450 are a group of heme-thiolate monooxygenases. They oxidize a variety of structurally unrelated compounds, including steroids, fatty acids, and xenobiotics.</text>
</comment>
<keyword evidence="3 8" id="KW-0479">Metal-binding</keyword>
<keyword evidence="2 8" id="KW-0349">Heme</keyword>
<dbReference type="GO" id="GO:0020037">
    <property type="term" value="F:heme binding"/>
    <property type="evidence" value="ECO:0007669"/>
    <property type="project" value="InterPro"/>
</dbReference>
<dbReference type="Proteomes" id="UP000027432">
    <property type="component" value="Unassembled WGS sequence"/>
</dbReference>
<evidence type="ECO:0008006" key="11">
    <source>
        <dbReference type="Google" id="ProtNLM"/>
    </source>
</evidence>
<dbReference type="CDD" id="cd20625">
    <property type="entry name" value="CYP164-like"/>
    <property type="match status" value="1"/>
</dbReference>
<evidence type="ECO:0000313" key="10">
    <source>
        <dbReference type="Proteomes" id="UP000027432"/>
    </source>
</evidence>
<evidence type="ECO:0000256" key="4">
    <source>
        <dbReference type="ARBA" id="ARBA00023002"/>
    </source>
</evidence>
<keyword evidence="10" id="KW-1185">Reference proteome</keyword>
<dbReference type="EMBL" id="AUND01000001">
    <property type="protein sequence ID" value="KEO56350.1"/>
    <property type="molecule type" value="Genomic_DNA"/>
</dbReference>
<dbReference type="InterPro" id="IPR002397">
    <property type="entry name" value="Cyt_P450_B"/>
</dbReference>
<keyword evidence="5 8" id="KW-0408">Iron</keyword>
<evidence type="ECO:0000256" key="5">
    <source>
        <dbReference type="ARBA" id="ARBA00023004"/>
    </source>
</evidence>
<dbReference type="AlphaFoldDB" id="A0A074JKD5"/>
<gene>
    <name evidence="9" type="ORF">TP2_02150</name>
</gene>
<sequence length="396" mass="44500">MQNLSQSPLDPDFVQNPYPFYDRVRQGGPFVVWPEYGFRVTARAAIVGMALRDRRMGREAPPDQAVDIPSHLEPFYAIERHSMLELEAPRHTRLRKLVAKAFTSGRIAAMEEQIVALSHRLIDALPEDGCDLLEHFAKPLPVIVISRLLGVPETDGPQLLAWSNAMVQMYQARRDISLEEDAAKASAEFAAYLGALIEARRKSPGEDLISELIAVEEEGVHLSRDELISTVILLLNAGHEATVHMIGNGVKTLIEQSVAPHWLEPARIEGTIEELLRFDPPLHLFTRWLYEDMEFQGQVLKKGERVGLLLAGANRDPSAWDDASVFDASRPVRTNFSFGAGAHFCIGAPLARLELRIAIPMLFARLRDLSLPRRPYYADLYHFHGLERLEVTYSKA</sequence>
<dbReference type="InterPro" id="IPR017972">
    <property type="entry name" value="Cyt_P450_CS"/>
</dbReference>
<evidence type="ECO:0000256" key="7">
    <source>
        <dbReference type="ARBA" id="ARBA00043906"/>
    </source>
</evidence>
<reference evidence="9 10" key="1">
    <citation type="submission" date="2013-07" db="EMBL/GenBank/DDBJ databases">
        <title>Thioclava pacifica DSM 10166 Genome Sequencing.</title>
        <authorList>
            <person name="Lai Q."/>
            <person name="Shao Z."/>
        </authorList>
    </citation>
    <scope>NUCLEOTIDE SEQUENCE [LARGE SCALE GENOMIC DNA]</scope>
    <source>
        <strain evidence="9 10">DSM 10166</strain>
    </source>
</reference>
<keyword evidence="4 8" id="KW-0560">Oxidoreductase</keyword>
<dbReference type="InterPro" id="IPR001128">
    <property type="entry name" value="Cyt_P450"/>
</dbReference>
<dbReference type="PANTHER" id="PTHR46696">
    <property type="entry name" value="P450, PUTATIVE (EUROFUNG)-RELATED"/>
    <property type="match status" value="1"/>
</dbReference>
<dbReference type="SUPFAM" id="SSF48264">
    <property type="entry name" value="Cytochrome P450"/>
    <property type="match status" value="1"/>
</dbReference>
<dbReference type="eggNOG" id="COG2124">
    <property type="taxonomic scope" value="Bacteria"/>
</dbReference>
<evidence type="ECO:0000313" key="9">
    <source>
        <dbReference type="EMBL" id="KEO56350.1"/>
    </source>
</evidence>
<comment type="caution">
    <text evidence="9">The sequence shown here is derived from an EMBL/GenBank/DDBJ whole genome shotgun (WGS) entry which is preliminary data.</text>
</comment>